<protein>
    <recommendedName>
        <fullName evidence="1">Wadjet protein JetD C-terminal domain-containing protein</fullName>
    </recommendedName>
</protein>
<evidence type="ECO:0000259" key="1">
    <source>
        <dbReference type="Pfam" id="PF09983"/>
    </source>
</evidence>
<name>A0ABN6IUY5_9CLOT</name>
<gene>
    <name evidence="2" type="ORF">psyc5s11_18890</name>
</gene>
<feature type="domain" description="Wadjet protein JetD C-terminal" evidence="1">
    <location>
        <begin position="240"/>
        <end position="391"/>
    </location>
</feature>
<accession>A0ABN6IUY5</accession>
<organism evidence="2 3">
    <name type="scientific">Clostridium gelidum</name>
    <dbReference type="NCBI Taxonomy" id="704125"/>
    <lineage>
        <taxon>Bacteria</taxon>
        <taxon>Bacillati</taxon>
        <taxon>Bacillota</taxon>
        <taxon>Clostridia</taxon>
        <taxon>Eubacteriales</taxon>
        <taxon>Clostridiaceae</taxon>
        <taxon>Clostridium</taxon>
    </lineage>
</organism>
<dbReference type="Proteomes" id="UP000824633">
    <property type="component" value="Chromosome"/>
</dbReference>
<dbReference type="Pfam" id="PF09983">
    <property type="entry name" value="JetD_C"/>
    <property type="match status" value="1"/>
</dbReference>
<dbReference type="RefSeq" id="WP_224037373.1">
    <property type="nucleotide sequence ID" value="NZ_AP024849.1"/>
</dbReference>
<dbReference type="InterPro" id="IPR036078">
    <property type="entry name" value="Spo11/TopoVI_A_sf"/>
</dbReference>
<proteinExistence type="predicted"/>
<dbReference type="InterPro" id="IPR024534">
    <property type="entry name" value="JetD_C"/>
</dbReference>
<reference evidence="3" key="1">
    <citation type="submission" date="2021-07" db="EMBL/GenBank/DDBJ databases">
        <title>Complete genome sequencing of a Clostridium isolate.</title>
        <authorList>
            <person name="Ueki A."/>
            <person name="Tonouchi A."/>
        </authorList>
    </citation>
    <scope>NUCLEOTIDE SEQUENCE [LARGE SCALE GENOMIC DNA]</scope>
    <source>
        <strain evidence="3">C5S11</strain>
    </source>
</reference>
<evidence type="ECO:0000313" key="3">
    <source>
        <dbReference type="Proteomes" id="UP000824633"/>
    </source>
</evidence>
<keyword evidence="3" id="KW-1185">Reference proteome</keyword>
<dbReference type="SUPFAM" id="SSF56726">
    <property type="entry name" value="DNA topoisomerase IV, alpha subunit"/>
    <property type="match status" value="1"/>
</dbReference>
<evidence type="ECO:0000313" key="2">
    <source>
        <dbReference type="EMBL" id="BCZ45822.1"/>
    </source>
</evidence>
<dbReference type="EMBL" id="AP024849">
    <property type="protein sequence ID" value="BCZ45822.1"/>
    <property type="molecule type" value="Genomic_DNA"/>
</dbReference>
<dbReference type="Gene3D" id="3.40.1360.10">
    <property type="match status" value="1"/>
</dbReference>
<sequence>MKNYKQLLLDKLIDSYESSKIYKGEITRDNKIYFKFNNKNLKEYFDEYNYKYKEEIDIACEQLEKENFIKIHRTEGYNSHIIDKVQLLESSVEGIYKYLKRKEKKHKEKDLITLLKQYSERDDLLGRFTLFAEEKIEKNLSIKKYLDIENIEQCNDILKGIDNVLREENEIFKRNFSIKVYGDSKKYAHIESRVIKIIKDFSEDEIPTYNIIDNYTYVYFKGNIDLKLKNSNISANDFIGGIAISSKDIENINEIKVCSDKLVTIENLTSFNNYNEECGVIYLGGYHNKVRQKFLSKIYEQNPNINYYHFGDIDAGGFKILVHLINKTKIQFKALNMDSETLLQNIDYAKPLTTNDIIEINRLLENDEYKEYSDVLSMMLKLNKKLEQEIIF</sequence>